<evidence type="ECO:0000256" key="1">
    <source>
        <dbReference type="SAM" id="MobiDB-lite"/>
    </source>
</evidence>
<dbReference type="NCBIfam" id="TIGR00996">
    <property type="entry name" value="Mtu_fam_mce"/>
    <property type="match status" value="1"/>
</dbReference>
<dbReference type="InterPro" id="IPR005693">
    <property type="entry name" value="Mce"/>
</dbReference>
<accession>A0A561U7F7</accession>
<evidence type="ECO:0000259" key="4">
    <source>
        <dbReference type="Pfam" id="PF11887"/>
    </source>
</evidence>
<feature type="domain" description="Mce/MlaD" evidence="3">
    <location>
        <begin position="39"/>
        <end position="112"/>
    </location>
</feature>
<keyword evidence="2" id="KW-0472">Membrane</keyword>
<name>A0A561U7F7_9PSEU</name>
<keyword evidence="6" id="KW-1185">Reference proteome</keyword>
<comment type="caution">
    <text evidence="5">The sequence shown here is derived from an EMBL/GenBank/DDBJ whole genome shotgun (WGS) entry which is preliminary data.</text>
</comment>
<dbReference type="EMBL" id="VIWX01000002">
    <property type="protein sequence ID" value="TWF95298.1"/>
    <property type="molecule type" value="Genomic_DNA"/>
</dbReference>
<feature type="region of interest" description="Disordered" evidence="1">
    <location>
        <begin position="323"/>
        <end position="343"/>
    </location>
</feature>
<dbReference type="InterPro" id="IPR024516">
    <property type="entry name" value="Mce_C"/>
</dbReference>
<dbReference type="AlphaFoldDB" id="A0A561U7F7"/>
<keyword evidence="2" id="KW-1133">Transmembrane helix</keyword>
<organism evidence="5 6">
    <name type="scientific">Saccharopolyspora dendranthemae</name>
    <dbReference type="NCBI Taxonomy" id="1181886"/>
    <lineage>
        <taxon>Bacteria</taxon>
        <taxon>Bacillati</taxon>
        <taxon>Actinomycetota</taxon>
        <taxon>Actinomycetes</taxon>
        <taxon>Pseudonocardiales</taxon>
        <taxon>Pseudonocardiaceae</taxon>
        <taxon>Saccharopolyspora</taxon>
    </lineage>
</organism>
<gene>
    <name evidence="5" type="ORF">FHU35_12292</name>
</gene>
<feature type="region of interest" description="Disordered" evidence="1">
    <location>
        <begin position="110"/>
        <end position="129"/>
    </location>
</feature>
<sequence>MIERLRRRDPAAAGVVGLVLITAISLLAFYFEDLPVVGGTTYRAQFTEAAGLKPDDEVRIAGVKAGRVTDMSLRGKHVEVAFRVDDAWVGDRTTASIEIKTLLGQKYLSLDPQGEREQESSTSIPADRTRSPYDVTEAFQDLGRTSGEVDTGALAQSFQTMADTFRGTPAHIGEALRGLSSFSQVISSRDAQLKQLLGHTREVSQVLGDRDEVFAELLADGNLLMEEIRFRREAISTLLRSTRQLSEQLRGLVADNHAQLRPALATLERVTEVLHRNQDNLSRGLQNLAPFARYFSNTVGNGRWFDSYVCGQFPPVLGAGPVTSNEEGCRPPIEGGAGSGGPR</sequence>
<evidence type="ECO:0000313" key="5">
    <source>
        <dbReference type="EMBL" id="TWF95298.1"/>
    </source>
</evidence>
<dbReference type="PANTHER" id="PTHR33371">
    <property type="entry name" value="INTERMEMBRANE PHOSPHOLIPID TRANSPORT SYSTEM BINDING PROTEIN MLAD-RELATED"/>
    <property type="match status" value="1"/>
</dbReference>
<dbReference type="Pfam" id="PF11887">
    <property type="entry name" value="Mce4_CUP1"/>
    <property type="match status" value="1"/>
</dbReference>
<feature type="domain" description="Mammalian cell entry C-terminal" evidence="4">
    <location>
        <begin position="121"/>
        <end position="303"/>
    </location>
</feature>
<evidence type="ECO:0000256" key="2">
    <source>
        <dbReference type="SAM" id="Phobius"/>
    </source>
</evidence>
<dbReference type="PRINTS" id="PR01782">
    <property type="entry name" value="MCEVIRFACTOR"/>
</dbReference>
<keyword evidence="2" id="KW-0812">Transmembrane</keyword>
<protein>
    <submittedName>
        <fullName evidence="5">Phospholipid/cholesterol/gamma-HCH transport system substrate-binding protein</fullName>
    </submittedName>
</protein>
<evidence type="ECO:0000259" key="3">
    <source>
        <dbReference type="Pfam" id="PF02470"/>
    </source>
</evidence>
<dbReference type="Pfam" id="PF02470">
    <property type="entry name" value="MlaD"/>
    <property type="match status" value="1"/>
</dbReference>
<evidence type="ECO:0000313" key="6">
    <source>
        <dbReference type="Proteomes" id="UP000316184"/>
    </source>
</evidence>
<dbReference type="Proteomes" id="UP000316184">
    <property type="component" value="Unassembled WGS sequence"/>
</dbReference>
<feature type="transmembrane region" description="Helical" evidence="2">
    <location>
        <begin position="12"/>
        <end position="31"/>
    </location>
</feature>
<dbReference type="InterPro" id="IPR003399">
    <property type="entry name" value="Mce/MlaD"/>
</dbReference>
<dbReference type="OrthoDB" id="5241191at2"/>
<dbReference type="GO" id="GO:0005576">
    <property type="term" value="C:extracellular region"/>
    <property type="evidence" value="ECO:0007669"/>
    <property type="project" value="TreeGrafter"/>
</dbReference>
<dbReference type="InterPro" id="IPR052336">
    <property type="entry name" value="MlaD_Phospholipid_Transporter"/>
</dbReference>
<proteinExistence type="predicted"/>
<dbReference type="PANTHER" id="PTHR33371:SF18">
    <property type="entry name" value="MCE-FAMILY PROTEIN MCE3C"/>
    <property type="match status" value="1"/>
</dbReference>
<reference evidence="5 6" key="1">
    <citation type="submission" date="2019-06" db="EMBL/GenBank/DDBJ databases">
        <title>Sequencing the genomes of 1000 actinobacteria strains.</title>
        <authorList>
            <person name="Klenk H.-P."/>
        </authorList>
    </citation>
    <scope>NUCLEOTIDE SEQUENCE [LARGE SCALE GENOMIC DNA]</scope>
    <source>
        <strain evidence="5 6">DSM 46699</strain>
    </source>
</reference>